<dbReference type="GO" id="GO:0003735">
    <property type="term" value="F:structural constituent of ribosome"/>
    <property type="evidence" value="ECO:0007669"/>
    <property type="project" value="InterPro"/>
</dbReference>
<dbReference type="SUPFAM" id="SSF54995">
    <property type="entry name" value="Ribosomal protein S6"/>
    <property type="match status" value="1"/>
</dbReference>
<dbReference type="InterPro" id="IPR000529">
    <property type="entry name" value="Ribosomal_bS6"/>
</dbReference>
<dbReference type="EMBL" id="HBEF01005831">
    <property type="protein sequence ID" value="CAD8331509.1"/>
    <property type="molecule type" value="Transcribed_RNA"/>
</dbReference>
<dbReference type="PANTHER" id="PTHR21011">
    <property type="entry name" value="MITOCHONDRIAL 28S RIBOSOMAL PROTEIN S6"/>
    <property type="match status" value="1"/>
</dbReference>
<evidence type="ECO:0008006" key="3">
    <source>
        <dbReference type="Google" id="ProtNLM"/>
    </source>
</evidence>
<gene>
    <name evidence="2" type="ORF">CAUS1442_LOCUS3608</name>
</gene>
<dbReference type="AlphaFoldDB" id="A0A7R9ZJH9"/>
<dbReference type="GO" id="GO:0006412">
    <property type="term" value="P:translation"/>
    <property type="evidence" value="ECO:0007669"/>
    <property type="project" value="InterPro"/>
</dbReference>
<organism evidence="2">
    <name type="scientific">Craspedostauros australis</name>
    <dbReference type="NCBI Taxonomy" id="1486917"/>
    <lineage>
        <taxon>Eukaryota</taxon>
        <taxon>Sar</taxon>
        <taxon>Stramenopiles</taxon>
        <taxon>Ochrophyta</taxon>
        <taxon>Bacillariophyta</taxon>
        <taxon>Bacillariophyceae</taxon>
        <taxon>Bacillariophycidae</taxon>
        <taxon>Naviculales</taxon>
        <taxon>Naviculaceae</taxon>
        <taxon>Craspedostauros</taxon>
    </lineage>
</organism>
<comment type="similarity">
    <text evidence="1">Belongs to the bacterial ribosomal protein bS6 family.</text>
</comment>
<name>A0A7R9ZJH9_9STRA</name>
<accession>A0A7R9ZJH9</accession>
<sequence>MHICAYPLQHPSALWILWRNPINETIELAYMIKCDRCHNRHDTTHQTASRPSHPIPFMTADFNALTSLVKQVAHTVVEGGGIVRSVQNHGIRQFPQKYKAKYPDFVTGQRAFDKGRFFSIYYDANPRTQKDVDILLSRDDQVLRRTHLKARSKMDFITIQRPDRNPYVQAVLEQEAADELADVEVEGNETIDAAQQQQQLK</sequence>
<dbReference type="PANTHER" id="PTHR21011:SF1">
    <property type="entry name" value="SMALL RIBOSOMAL SUBUNIT PROTEIN BS6M"/>
    <property type="match status" value="1"/>
</dbReference>
<dbReference type="InterPro" id="IPR035980">
    <property type="entry name" value="Ribosomal_bS6_sf"/>
</dbReference>
<dbReference type="Gene3D" id="3.30.70.60">
    <property type="match status" value="1"/>
</dbReference>
<dbReference type="Pfam" id="PF01250">
    <property type="entry name" value="Ribosomal_S6"/>
    <property type="match status" value="1"/>
</dbReference>
<dbReference type="GO" id="GO:0070181">
    <property type="term" value="F:small ribosomal subunit rRNA binding"/>
    <property type="evidence" value="ECO:0007669"/>
    <property type="project" value="TreeGrafter"/>
</dbReference>
<protein>
    <recommendedName>
        <fullName evidence="3">Ribosomal protein S6</fullName>
    </recommendedName>
</protein>
<dbReference type="GO" id="GO:0005763">
    <property type="term" value="C:mitochondrial small ribosomal subunit"/>
    <property type="evidence" value="ECO:0007669"/>
    <property type="project" value="TreeGrafter"/>
</dbReference>
<dbReference type="InterPro" id="IPR014717">
    <property type="entry name" value="Transl_elong_EF1B/ribsomal_bS6"/>
</dbReference>
<evidence type="ECO:0000313" key="2">
    <source>
        <dbReference type="EMBL" id="CAD8331509.1"/>
    </source>
</evidence>
<dbReference type="CDD" id="cd15465">
    <property type="entry name" value="bS6_mito"/>
    <property type="match status" value="1"/>
</dbReference>
<evidence type="ECO:0000256" key="1">
    <source>
        <dbReference type="ARBA" id="ARBA00009512"/>
    </source>
</evidence>
<proteinExistence type="inferred from homology"/>
<reference evidence="2" key="1">
    <citation type="submission" date="2021-01" db="EMBL/GenBank/DDBJ databases">
        <authorList>
            <person name="Corre E."/>
            <person name="Pelletier E."/>
            <person name="Niang G."/>
            <person name="Scheremetjew M."/>
            <person name="Finn R."/>
            <person name="Kale V."/>
            <person name="Holt S."/>
            <person name="Cochrane G."/>
            <person name="Meng A."/>
            <person name="Brown T."/>
            <person name="Cohen L."/>
        </authorList>
    </citation>
    <scope>NUCLEOTIDE SEQUENCE</scope>
    <source>
        <strain evidence="2">CCMP3328</strain>
    </source>
</reference>